<feature type="compositionally biased region" description="Low complexity" evidence="1">
    <location>
        <begin position="304"/>
        <end position="313"/>
    </location>
</feature>
<feature type="region of interest" description="Disordered" evidence="1">
    <location>
        <begin position="300"/>
        <end position="363"/>
    </location>
</feature>
<keyword evidence="2" id="KW-0732">Signal</keyword>
<feature type="chain" id="PRO_5032834452" description="Transmembrane protein" evidence="2">
    <location>
        <begin position="22"/>
        <end position="391"/>
    </location>
</feature>
<gene>
    <name evidence="3" type="ORF">JKP88DRAFT_265211</name>
</gene>
<evidence type="ECO:0008006" key="5">
    <source>
        <dbReference type="Google" id="ProtNLM"/>
    </source>
</evidence>
<name>A0A836CA47_9STRA</name>
<dbReference type="EMBL" id="JAFCMP010000531">
    <property type="protein sequence ID" value="KAG5176891.1"/>
    <property type="molecule type" value="Genomic_DNA"/>
</dbReference>
<feature type="signal peptide" evidence="2">
    <location>
        <begin position="1"/>
        <end position="21"/>
    </location>
</feature>
<organism evidence="3 4">
    <name type="scientific">Tribonema minus</name>
    <dbReference type="NCBI Taxonomy" id="303371"/>
    <lineage>
        <taxon>Eukaryota</taxon>
        <taxon>Sar</taxon>
        <taxon>Stramenopiles</taxon>
        <taxon>Ochrophyta</taxon>
        <taxon>PX clade</taxon>
        <taxon>Xanthophyceae</taxon>
        <taxon>Tribonematales</taxon>
        <taxon>Tribonemataceae</taxon>
        <taxon>Tribonema</taxon>
    </lineage>
</organism>
<protein>
    <recommendedName>
        <fullName evidence="5">Transmembrane protein</fullName>
    </recommendedName>
</protein>
<dbReference type="Proteomes" id="UP000664859">
    <property type="component" value="Unassembled WGS sequence"/>
</dbReference>
<sequence length="391" mass="42535">MKALWAAALLVCDGLVRPGVAFQPGGSSSVRSSFSSSVRTKRTRRNRVHAQCASIVDPGRRNRVLPLKMVEGLHPSPVSERESIISMSVAALIVGLSIGGLGVCTVLQMANLNHKVDDLTCIVKTVSSDINTVKLQLNMILAIGQMPHHTVTTALNSSVGAGGHGPLGEHGSQDVENCHTTQRLAAVERFNAKEHNTRMLHIKSHAHSPAMAVLRTEAQRAWLLTLPCSSAKELPSSSAFADHDSNSARDTLHDDLEQSKCTMEHSTGRQVAITWSAERGGQWQQLWHMADEAFDSHVASFGNSASSSETVSESAHRQRARQRESSDCNHNSCERSGQRNHSASRHSSNRNCENSDSTGALPEGSTARHIEWRCQLHVGSDRHDLESQRVP</sequence>
<reference evidence="3" key="1">
    <citation type="submission" date="2021-02" db="EMBL/GenBank/DDBJ databases">
        <title>First Annotated Genome of the Yellow-green Alga Tribonema minus.</title>
        <authorList>
            <person name="Mahan K.M."/>
        </authorList>
    </citation>
    <scope>NUCLEOTIDE SEQUENCE</scope>
    <source>
        <strain evidence="3">UTEX B ZZ1240</strain>
    </source>
</reference>
<evidence type="ECO:0000313" key="4">
    <source>
        <dbReference type="Proteomes" id="UP000664859"/>
    </source>
</evidence>
<evidence type="ECO:0000313" key="3">
    <source>
        <dbReference type="EMBL" id="KAG5176891.1"/>
    </source>
</evidence>
<proteinExistence type="predicted"/>
<comment type="caution">
    <text evidence="3">The sequence shown here is derived from an EMBL/GenBank/DDBJ whole genome shotgun (WGS) entry which is preliminary data.</text>
</comment>
<evidence type="ECO:0000256" key="2">
    <source>
        <dbReference type="SAM" id="SignalP"/>
    </source>
</evidence>
<evidence type="ECO:0000256" key="1">
    <source>
        <dbReference type="SAM" id="MobiDB-lite"/>
    </source>
</evidence>
<feature type="compositionally biased region" description="Basic and acidic residues" evidence="1">
    <location>
        <begin position="321"/>
        <end position="337"/>
    </location>
</feature>
<accession>A0A836CA47</accession>
<keyword evidence="4" id="KW-1185">Reference proteome</keyword>
<dbReference type="AlphaFoldDB" id="A0A836CA47"/>